<reference evidence="10 11" key="1">
    <citation type="submission" date="2013-06" db="EMBL/GenBank/DDBJ databases">
        <title>Draft genome sequence of Thauera terpenica.</title>
        <authorList>
            <person name="Liu B."/>
            <person name="Frostegard A.H."/>
            <person name="Shapleigh J.P."/>
        </authorList>
    </citation>
    <scope>NUCLEOTIDE SEQUENCE [LARGE SCALE GENOMIC DNA]</scope>
    <source>
        <strain evidence="10 11">58Eu</strain>
    </source>
</reference>
<dbReference type="PROSITE" id="PS00166">
    <property type="entry name" value="ENOYL_COA_HYDRATASE"/>
    <property type="match status" value="1"/>
</dbReference>
<dbReference type="PANTHER" id="PTHR11941:SF54">
    <property type="entry name" value="ENOYL-COA HYDRATASE, MITOCHONDRIAL"/>
    <property type="match status" value="1"/>
</dbReference>
<evidence type="ECO:0000313" key="11">
    <source>
        <dbReference type="Proteomes" id="UP000015455"/>
    </source>
</evidence>
<evidence type="ECO:0000256" key="4">
    <source>
        <dbReference type="ARBA" id="ARBA00022832"/>
    </source>
</evidence>
<evidence type="ECO:0000256" key="5">
    <source>
        <dbReference type="ARBA" id="ARBA00023098"/>
    </source>
</evidence>
<dbReference type="STRING" id="1348657.M622_04335"/>
<dbReference type="Proteomes" id="UP000015455">
    <property type="component" value="Unassembled WGS sequence"/>
</dbReference>
<keyword evidence="5" id="KW-0443">Lipid metabolism</keyword>
<comment type="function">
    <text evidence="1">Could possibly oxidize fatty acids using specific components.</text>
</comment>
<evidence type="ECO:0000256" key="9">
    <source>
        <dbReference type="RuleBase" id="RU003707"/>
    </source>
</evidence>
<dbReference type="EMBL" id="ATJV01000059">
    <property type="protein sequence ID" value="EPZ15366.1"/>
    <property type="molecule type" value="Genomic_DNA"/>
</dbReference>
<comment type="caution">
    <text evidence="10">The sequence shown here is derived from an EMBL/GenBank/DDBJ whole genome shotgun (WGS) entry which is preliminary data.</text>
</comment>
<comment type="catalytic activity">
    <reaction evidence="8">
        <text>a 4-saturated-(3S)-3-hydroxyacyl-CoA = a (3E)-enoyl-CoA + H2O</text>
        <dbReference type="Rhea" id="RHEA:20724"/>
        <dbReference type="ChEBI" id="CHEBI:15377"/>
        <dbReference type="ChEBI" id="CHEBI:58521"/>
        <dbReference type="ChEBI" id="CHEBI:137480"/>
        <dbReference type="EC" id="4.2.1.17"/>
    </reaction>
</comment>
<dbReference type="Gene3D" id="3.90.226.10">
    <property type="entry name" value="2-enoyl-CoA Hydratase, Chain A, domain 1"/>
    <property type="match status" value="1"/>
</dbReference>
<dbReference type="EC" id="4.2.1.17" evidence="3"/>
<evidence type="ECO:0000313" key="10">
    <source>
        <dbReference type="EMBL" id="EPZ15366.1"/>
    </source>
</evidence>
<dbReference type="InterPro" id="IPR014748">
    <property type="entry name" value="Enoyl-CoA_hydra_C"/>
</dbReference>
<evidence type="ECO:0000256" key="7">
    <source>
        <dbReference type="ARBA" id="ARBA00023709"/>
    </source>
</evidence>
<dbReference type="GO" id="GO:0006635">
    <property type="term" value="P:fatty acid beta-oxidation"/>
    <property type="evidence" value="ECO:0007669"/>
    <property type="project" value="TreeGrafter"/>
</dbReference>
<evidence type="ECO:0000256" key="8">
    <source>
        <dbReference type="ARBA" id="ARBA00023717"/>
    </source>
</evidence>
<dbReference type="PANTHER" id="PTHR11941">
    <property type="entry name" value="ENOYL-COA HYDRATASE-RELATED"/>
    <property type="match status" value="1"/>
</dbReference>
<dbReference type="InterPro" id="IPR018376">
    <property type="entry name" value="Enoyl-CoA_hyd/isom_CS"/>
</dbReference>
<gene>
    <name evidence="10" type="ORF">M622_04335</name>
</gene>
<evidence type="ECO:0000256" key="3">
    <source>
        <dbReference type="ARBA" id="ARBA00012076"/>
    </source>
</evidence>
<dbReference type="RefSeq" id="WP_021249760.1">
    <property type="nucleotide sequence ID" value="NZ_ATJV01000059.1"/>
</dbReference>
<evidence type="ECO:0000256" key="6">
    <source>
        <dbReference type="ARBA" id="ARBA00023239"/>
    </source>
</evidence>
<keyword evidence="4" id="KW-0276">Fatty acid metabolism</keyword>
<keyword evidence="11" id="KW-1185">Reference proteome</keyword>
<dbReference type="Pfam" id="PF00378">
    <property type="entry name" value="ECH_1"/>
    <property type="match status" value="1"/>
</dbReference>
<sequence>MSFELIIAETRGRVGLITLNRPKAMNALNDQVMDEIGQALDGFEADDNIGAIVITGSEKAFAAGADIGAMASFSYMDAYKGDYITRNWERVKSCRKPIIAAVAGFALGGGCELAMMCDIIIAADSAKFGQPEVKLGILPGAGGTQRLPRAVGKAKAMDLCLTSRFMDAAEAERAGLVSRVVAADKLIEEALSAAETIASFSLPVVMMIKESVNRAFESSLSEGLLFERRVFHSAFALNDQKEGMAAFVEKRKAKFSHD</sequence>
<evidence type="ECO:0000256" key="2">
    <source>
        <dbReference type="ARBA" id="ARBA00005254"/>
    </source>
</evidence>
<dbReference type="GO" id="GO:0018812">
    <property type="term" value="F:3-hydroxyacyl-CoA dehydratase activity"/>
    <property type="evidence" value="ECO:0007669"/>
    <property type="project" value="RHEA"/>
</dbReference>
<comment type="similarity">
    <text evidence="2 9">Belongs to the enoyl-CoA hydratase/isomerase family.</text>
</comment>
<dbReference type="InterPro" id="IPR029045">
    <property type="entry name" value="ClpP/crotonase-like_dom_sf"/>
</dbReference>
<dbReference type="Gene3D" id="1.10.12.10">
    <property type="entry name" value="Lyase 2-enoyl-coa Hydratase, Chain A, domain 2"/>
    <property type="match status" value="1"/>
</dbReference>
<dbReference type="FunFam" id="1.10.12.10:FF:000001">
    <property type="entry name" value="Probable enoyl-CoA hydratase, mitochondrial"/>
    <property type="match status" value="1"/>
</dbReference>
<dbReference type="InterPro" id="IPR001753">
    <property type="entry name" value="Enoyl-CoA_hydra/iso"/>
</dbReference>
<dbReference type="FunFam" id="3.90.226.10:FF:000019">
    <property type="entry name" value="Enoyl-CoA hydratase, mitochondrial"/>
    <property type="match status" value="1"/>
</dbReference>
<dbReference type="PATRIC" id="fig|1348657.5.peg.2347"/>
<dbReference type="AlphaFoldDB" id="S9ZL55"/>
<organism evidence="10 11">
    <name type="scientific">Thauera terpenica 58Eu</name>
    <dbReference type="NCBI Taxonomy" id="1348657"/>
    <lineage>
        <taxon>Bacteria</taxon>
        <taxon>Pseudomonadati</taxon>
        <taxon>Pseudomonadota</taxon>
        <taxon>Betaproteobacteria</taxon>
        <taxon>Rhodocyclales</taxon>
        <taxon>Zoogloeaceae</taxon>
        <taxon>Thauera</taxon>
    </lineage>
</organism>
<dbReference type="OrthoDB" id="9775794at2"/>
<accession>S9ZL55</accession>
<protein>
    <recommendedName>
        <fullName evidence="3">enoyl-CoA hydratase</fullName>
        <ecNumber evidence="3">4.2.1.17</ecNumber>
    </recommendedName>
</protein>
<comment type="catalytic activity">
    <reaction evidence="7">
        <text>a (3S)-3-hydroxyacyl-CoA = a (2E)-enoyl-CoA + H2O</text>
        <dbReference type="Rhea" id="RHEA:16105"/>
        <dbReference type="ChEBI" id="CHEBI:15377"/>
        <dbReference type="ChEBI" id="CHEBI:57318"/>
        <dbReference type="ChEBI" id="CHEBI:58856"/>
        <dbReference type="EC" id="4.2.1.17"/>
    </reaction>
</comment>
<proteinExistence type="inferred from homology"/>
<dbReference type="eggNOG" id="COG1024">
    <property type="taxonomic scope" value="Bacteria"/>
</dbReference>
<dbReference type="SUPFAM" id="SSF52096">
    <property type="entry name" value="ClpP/crotonase"/>
    <property type="match status" value="1"/>
</dbReference>
<name>S9ZL55_9RHOO</name>
<dbReference type="NCBIfam" id="NF004517">
    <property type="entry name" value="PRK05862.1"/>
    <property type="match status" value="1"/>
</dbReference>
<evidence type="ECO:0000256" key="1">
    <source>
        <dbReference type="ARBA" id="ARBA00002994"/>
    </source>
</evidence>
<keyword evidence="6 10" id="KW-0456">Lyase</keyword>
<dbReference type="CDD" id="cd06558">
    <property type="entry name" value="crotonase-like"/>
    <property type="match status" value="1"/>
</dbReference>